<evidence type="ECO:0000256" key="8">
    <source>
        <dbReference type="HAMAP-Rule" id="MF_00500"/>
    </source>
</evidence>
<keyword evidence="5 8" id="KW-0689">Ribosomal protein</keyword>
<dbReference type="InterPro" id="IPR036510">
    <property type="entry name" value="Ribosomal_bS20_sf"/>
</dbReference>
<evidence type="ECO:0000313" key="10">
    <source>
        <dbReference type="EMBL" id="AEP35490.1"/>
    </source>
</evidence>
<dbReference type="Gene3D" id="1.20.58.110">
    <property type="entry name" value="Ribosomal protein S20"/>
    <property type="match status" value="1"/>
</dbReference>
<comment type="function">
    <text evidence="1 8">Binds directly to 16S ribosomal RNA.</text>
</comment>
<name>G4NMR2_CHLT4</name>
<dbReference type="PATRIC" id="fig|580047.4.peg.681"/>
<evidence type="ECO:0000256" key="9">
    <source>
        <dbReference type="SAM" id="MobiDB-lite"/>
    </source>
</evidence>
<dbReference type="GO" id="GO:0003735">
    <property type="term" value="F:structural constituent of ribosome"/>
    <property type="evidence" value="ECO:0007669"/>
    <property type="project" value="InterPro"/>
</dbReference>
<accession>G4NMR2</accession>
<feature type="region of interest" description="Disordered" evidence="9">
    <location>
        <begin position="1"/>
        <end position="35"/>
    </location>
</feature>
<dbReference type="KEGG" id="cra:CTO_0670"/>
<keyword evidence="4 8" id="KW-0694">RNA-binding</keyword>
<dbReference type="SUPFAM" id="SSF46992">
    <property type="entry name" value="Ribosomal protein S20"/>
    <property type="match status" value="1"/>
</dbReference>
<dbReference type="PANTHER" id="PTHR33398:SF1">
    <property type="entry name" value="SMALL RIBOSOMAL SUBUNIT PROTEIN BS20C"/>
    <property type="match status" value="1"/>
</dbReference>
<protein>
    <recommendedName>
        <fullName evidence="7 8">Small ribosomal subunit protein bS20</fullName>
    </recommendedName>
</protein>
<dbReference type="PANTHER" id="PTHR33398">
    <property type="entry name" value="30S RIBOSOMAL PROTEIN S20"/>
    <property type="match status" value="1"/>
</dbReference>
<dbReference type="GO" id="GO:0070181">
    <property type="term" value="F:small ribosomal subunit rRNA binding"/>
    <property type="evidence" value="ECO:0007669"/>
    <property type="project" value="TreeGrafter"/>
</dbReference>
<dbReference type="Pfam" id="PF01649">
    <property type="entry name" value="Ribosomal_S20p"/>
    <property type="match status" value="1"/>
</dbReference>
<dbReference type="InterPro" id="IPR002583">
    <property type="entry name" value="Ribosomal_bS20"/>
</dbReference>
<reference evidence="10 11" key="1">
    <citation type="journal article" date="2011" name="J. Exp. Med.">
        <title>A live-attenuated chlamydial vaccine protects against trachoma in nonhuman primates.</title>
        <authorList>
            <person name="Kari L."/>
            <person name="Whitmire W.M."/>
            <person name="Olivares-Zavaleta N."/>
            <person name="Goheen M.M."/>
            <person name="Taylor L.D."/>
            <person name="Carlson J.H."/>
            <person name="Sturdevant G.L."/>
            <person name="Lu C."/>
            <person name="Bakios L.E."/>
            <person name="Randall L.B."/>
            <person name="Parnell M.J."/>
            <person name="Zhong G."/>
            <person name="Caldwell H.D."/>
        </authorList>
    </citation>
    <scope>NUCLEOTIDE SEQUENCE [LARGE SCALE GENOMIC DNA]</scope>
    <source>
        <strain evidence="10 11">A2497</strain>
    </source>
</reference>
<evidence type="ECO:0000256" key="2">
    <source>
        <dbReference type="ARBA" id="ARBA00007634"/>
    </source>
</evidence>
<gene>
    <name evidence="8" type="primary">rpsT</name>
    <name evidence="10" type="ordered locus">CTO_0670</name>
</gene>
<evidence type="ECO:0000256" key="3">
    <source>
        <dbReference type="ARBA" id="ARBA00022730"/>
    </source>
</evidence>
<proteinExistence type="inferred from homology"/>
<keyword evidence="3 8" id="KW-0699">rRNA-binding</keyword>
<comment type="similarity">
    <text evidence="2 8">Belongs to the bacterial ribosomal protein bS20 family.</text>
</comment>
<dbReference type="GO" id="GO:0005829">
    <property type="term" value="C:cytosol"/>
    <property type="evidence" value="ECO:0007669"/>
    <property type="project" value="TreeGrafter"/>
</dbReference>
<sequence>MGEIMAPRKPSKKVGPQKRPSAEKRVITSKKKQLRNQSFKSKVRTILKKFELAVQSGDVESISAGLRSVYSIADKAVKRGIFKKGKADRVKSRTSERACPAA</sequence>
<dbReference type="HAMAP" id="MF_00500">
    <property type="entry name" value="Ribosomal_bS20"/>
    <property type="match status" value="1"/>
</dbReference>
<dbReference type="GO" id="GO:0006412">
    <property type="term" value="P:translation"/>
    <property type="evidence" value="ECO:0007669"/>
    <property type="project" value="UniProtKB-UniRule"/>
</dbReference>
<dbReference type="NCBIfam" id="TIGR00029">
    <property type="entry name" value="S20"/>
    <property type="match status" value="1"/>
</dbReference>
<evidence type="ECO:0000256" key="4">
    <source>
        <dbReference type="ARBA" id="ARBA00022884"/>
    </source>
</evidence>
<evidence type="ECO:0000256" key="5">
    <source>
        <dbReference type="ARBA" id="ARBA00022980"/>
    </source>
</evidence>
<dbReference type="GO" id="GO:0015935">
    <property type="term" value="C:small ribosomal subunit"/>
    <property type="evidence" value="ECO:0007669"/>
    <property type="project" value="TreeGrafter"/>
</dbReference>
<dbReference type="Proteomes" id="UP000009287">
    <property type="component" value="Chromosome"/>
</dbReference>
<evidence type="ECO:0000256" key="1">
    <source>
        <dbReference type="ARBA" id="ARBA00003134"/>
    </source>
</evidence>
<keyword evidence="6 8" id="KW-0687">Ribonucleoprotein</keyword>
<organism evidence="10 11">
    <name type="scientific">Chlamydia trachomatis serovar A (strain A2497)</name>
    <dbReference type="NCBI Taxonomy" id="580047"/>
    <lineage>
        <taxon>Bacteria</taxon>
        <taxon>Pseudomonadati</taxon>
        <taxon>Chlamydiota</taxon>
        <taxon>Chlamydiia</taxon>
        <taxon>Chlamydiales</taxon>
        <taxon>Chlamydiaceae</taxon>
        <taxon>Chlamydia/Chlamydophila group</taxon>
        <taxon>Chlamydia</taxon>
    </lineage>
</organism>
<evidence type="ECO:0000256" key="7">
    <source>
        <dbReference type="ARBA" id="ARBA00035136"/>
    </source>
</evidence>
<dbReference type="FunFam" id="1.20.58.110:FF:000006">
    <property type="entry name" value="30S ribosomal protein S20"/>
    <property type="match status" value="1"/>
</dbReference>
<dbReference type="AlphaFoldDB" id="G4NMR2"/>
<evidence type="ECO:0000256" key="6">
    <source>
        <dbReference type="ARBA" id="ARBA00023274"/>
    </source>
</evidence>
<evidence type="ECO:0000313" key="11">
    <source>
        <dbReference type="Proteomes" id="UP000009287"/>
    </source>
</evidence>
<dbReference type="EMBL" id="CP002401">
    <property type="protein sequence ID" value="AEP35490.1"/>
    <property type="molecule type" value="Genomic_DNA"/>
</dbReference>